<dbReference type="RefSeq" id="WP_256823915.1">
    <property type="nucleotide sequence ID" value="NZ_CP073349.1"/>
</dbReference>
<dbReference type="Proteomes" id="UP001179501">
    <property type="component" value="Chromosome"/>
</dbReference>
<proteinExistence type="predicted"/>
<sequence>MTGYPVRLFELRCRAQRGTLYSVASRAVEFRSVSRRGGRAEP</sequence>
<protein>
    <submittedName>
        <fullName evidence="1">Uncharacterized protein</fullName>
    </submittedName>
</protein>
<reference evidence="1" key="1">
    <citation type="submission" date="2023-01" db="EMBL/GenBank/DDBJ databases">
        <title>Phages are important unrecognized players in the ecology of the oral pathogen Porphyromonas gingivalis.</title>
        <authorList>
            <person name="Matrishin C.B."/>
            <person name="Kauffman K.M."/>
        </authorList>
    </citation>
    <scope>NUCLEOTIDE SEQUENCE</scope>
    <source>
        <strain evidence="1">ATCC 49417</strain>
    </source>
</reference>
<organism evidence="1 2">
    <name type="scientific">Porphyromonas gingivalis</name>
    <name type="common">Bacteroides gingivalis</name>
    <dbReference type="NCBI Taxonomy" id="837"/>
    <lineage>
        <taxon>Bacteria</taxon>
        <taxon>Pseudomonadati</taxon>
        <taxon>Bacteroidota</taxon>
        <taxon>Bacteroidia</taxon>
        <taxon>Bacteroidales</taxon>
        <taxon>Porphyromonadaceae</taxon>
        <taxon>Porphyromonas</taxon>
    </lineage>
</organism>
<gene>
    <name evidence="1" type="ORF">NY151_09560</name>
</gene>
<evidence type="ECO:0000313" key="1">
    <source>
        <dbReference type="EMBL" id="WCG02883.1"/>
    </source>
</evidence>
<accession>A0AAE9XA83</accession>
<name>A0AAE9XA83_PORGN</name>
<dbReference type="AlphaFoldDB" id="A0AAE9XA83"/>
<dbReference type="EMBL" id="CP116614">
    <property type="protein sequence ID" value="WCG02883.1"/>
    <property type="molecule type" value="Genomic_DNA"/>
</dbReference>
<evidence type="ECO:0000313" key="2">
    <source>
        <dbReference type="Proteomes" id="UP001179501"/>
    </source>
</evidence>